<dbReference type="AlphaFoldDB" id="A0AAP3DJN2"/>
<organism evidence="1 2">
    <name type="scientific">Brevibacillus laterosporus</name>
    <name type="common">Bacillus laterosporus</name>
    <dbReference type="NCBI Taxonomy" id="1465"/>
    <lineage>
        <taxon>Bacteria</taxon>
        <taxon>Bacillati</taxon>
        <taxon>Bacillota</taxon>
        <taxon>Bacilli</taxon>
        <taxon>Bacillales</taxon>
        <taxon>Paenibacillaceae</taxon>
        <taxon>Brevibacillus</taxon>
    </lineage>
</organism>
<dbReference type="RefSeq" id="WP_258434668.1">
    <property type="nucleotide sequence ID" value="NZ_JANSGW010000041.1"/>
</dbReference>
<name>A0AAP3DJN2_BRELA</name>
<dbReference type="InterPro" id="IPR013493">
    <property type="entry name" value="CHP02677"/>
</dbReference>
<proteinExistence type="predicted"/>
<comment type="caution">
    <text evidence="1">The sequence shown here is derived from an EMBL/GenBank/DDBJ whole genome shotgun (WGS) entry which is preliminary data.</text>
</comment>
<evidence type="ECO:0000313" key="2">
    <source>
        <dbReference type="Proteomes" id="UP001077662"/>
    </source>
</evidence>
<evidence type="ECO:0000313" key="1">
    <source>
        <dbReference type="EMBL" id="MCZ0809704.1"/>
    </source>
</evidence>
<gene>
    <name evidence="1" type="ORF">O0554_22845</name>
</gene>
<dbReference type="Pfam" id="PF09660">
    <property type="entry name" value="DUF2397"/>
    <property type="match status" value="1"/>
</dbReference>
<dbReference type="Proteomes" id="UP001077662">
    <property type="component" value="Unassembled WGS sequence"/>
</dbReference>
<dbReference type="EMBL" id="JAPTNE010000041">
    <property type="protein sequence ID" value="MCZ0809704.1"/>
    <property type="molecule type" value="Genomic_DNA"/>
</dbReference>
<sequence>MQLEQRLLNPFKEAKYLSDKNSYRYVTIIHYLCEQHRLYAPPSLTTDIYAWIKDNDPAGMFSDYQEHELDYDLKVLEENGNVISHQDSSLVSKIEDLKKRRLRYQCTRTTIELERKLSELNESFVKIKGSLDPTLTDSLRRYIESLNALEVGEVTSGMRADMHRLWNDLFARFKDLQQETSDYLAIIQSKRVDEALQNKEISAFRVKFTDYLKNFVMVLQEDSSRIEYLIRQIEKKHIMPWFLSEMVIHYRDMPLFDDELQSDDIKNIYEQQWQALRQWFVLGDGSRRYVDDLIRETSHTISKFVKYLQIMSERDQEIKSRKYDFLHFASLFEKSKDLQKCKRYFSTITNIQSPPHLLVDKRHDINNRYSILEHDFPVLLLKQRIDYERRKRVITVTKRTELDEILIAEMHARKEYEEALIEEFTSHREIALADLQIVEPFLRNTILYWIGRASSSAKGKGKTENGKTYYIEIRSNTLINMYSPDGTLRMPDYVFRFGGSH</sequence>
<accession>A0AAP3DJN2</accession>
<reference evidence="1" key="1">
    <citation type="submission" date="2022-09" db="EMBL/GenBank/DDBJ databases">
        <title>Genome analysis and characterization of larvicidal activity of Brevibacillus strains.</title>
        <authorList>
            <person name="Patrusheva E.V."/>
            <person name="Izotova A.O."/>
            <person name="Toshchakov S.V."/>
            <person name="Sineoky S.P."/>
        </authorList>
    </citation>
    <scope>NUCLEOTIDE SEQUENCE</scope>
    <source>
        <strain evidence="1">VKPM_B-13247</strain>
    </source>
</reference>
<protein>
    <submittedName>
        <fullName evidence="1">TIGR02677 family protein</fullName>
    </submittedName>
</protein>
<dbReference type="NCBIfam" id="TIGR02677">
    <property type="entry name" value="TIGR02677 family protein"/>
    <property type="match status" value="1"/>
</dbReference>